<accession>A0A431U4L4</accession>
<dbReference type="InterPro" id="IPR013324">
    <property type="entry name" value="RNA_pol_sigma_r3/r4-like"/>
</dbReference>
<dbReference type="Gene3D" id="1.10.1740.10">
    <property type="match status" value="1"/>
</dbReference>
<dbReference type="Pfam" id="PF08281">
    <property type="entry name" value="Sigma70_r4_2"/>
    <property type="match status" value="1"/>
</dbReference>
<evidence type="ECO:0000256" key="3">
    <source>
        <dbReference type="ARBA" id="ARBA00023082"/>
    </source>
</evidence>
<evidence type="ECO:0000256" key="2">
    <source>
        <dbReference type="ARBA" id="ARBA00023015"/>
    </source>
</evidence>
<dbReference type="InterPro" id="IPR007627">
    <property type="entry name" value="RNA_pol_sigma70_r2"/>
</dbReference>
<evidence type="ECO:0000313" key="8">
    <source>
        <dbReference type="Proteomes" id="UP000282184"/>
    </source>
</evidence>
<keyword evidence="8" id="KW-1185">Reference proteome</keyword>
<dbReference type="InterPro" id="IPR013325">
    <property type="entry name" value="RNA_pol_sigma_r2"/>
</dbReference>
<dbReference type="Proteomes" id="UP000282184">
    <property type="component" value="Unassembled WGS sequence"/>
</dbReference>
<comment type="similarity">
    <text evidence="1">Belongs to the sigma-70 factor family. ECF subfamily.</text>
</comment>
<dbReference type="NCBIfam" id="TIGR02937">
    <property type="entry name" value="sigma70-ECF"/>
    <property type="match status" value="1"/>
</dbReference>
<reference evidence="7 8" key="1">
    <citation type="submission" date="2018-12" db="EMBL/GenBank/DDBJ databases">
        <title>Hymenobacter gummosus sp. nov., isolated from a spring.</title>
        <authorList>
            <person name="Nie L."/>
        </authorList>
    </citation>
    <scope>NUCLEOTIDE SEQUENCE [LARGE SCALE GENOMIC DNA]</scope>
    <source>
        <strain evidence="7 8">KCTC 52166</strain>
    </source>
</reference>
<feature type="domain" description="RNA polymerase sigma-70 region 2" evidence="5">
    <location>
        <begin position="92"/>
        <end position="159"/>
    </location>
</feature>
<dbReference type="PANTHER" id="PTHR43133:SF46">
    <property type="entry name" value="RNA POLYMERASE SIGMA-70 FACTOR ECF SUBFAMILY"/>
    <property type="match status" value="1"/>
</dbReference>
<keyword evidence="4" id="KW-0804">Transcription</keyword>
<dbReference type="SUPFAM" id="SSF88946">
    <property type="entry name" value="Sigma2 domain of RNA polymerase sigma factors"/>
    <property type="match status" value="1"/>
</dbReference>
<dbReference type="CDD" id="cd06171">
    <property type="entry name" value="Sigma70_r4"/>
    <property type="match status" value="1"/>
</dbReference>
<keyword evidence="3" id="KW-0731">Sigma factor</keyword>
<dbReference type="InterPro" id="IPR036388">
    <property type="entry name" value="WH-like_DNA-bd_sf"/>
</dbReference>
<gene>
    <name evidence="7" type="ORF">EJV47_09265</name>
</gene>
<evidence type="ECO:0000259" key="5">
    <source>
        <dbReference type="Pfam" id="PF04542"/>
    </source>
</evidence>
<dbReference type="GO" id="GO:0016987">
    <property type="term" value="F:sigma factor activity"/>
    <property type="evidence" value="ECO:0007669"/>
    <property type="project" value="UniProtKB-KW"/>
</dbReference>
<dbReference type="GO" id="GO:0003677">
    <property type="term" value="F:DNA binding"/>
    <property type="evidence" value="ECO:0007669"/>
    <property type="project" value="InterPro"/>
</dbReference>
<dbReference type="InterPro" id="IPR039425">
    <property type="entry name" value="RNA_pol_sigma-70-like"/>
</dbReference>
<evidence type="ECO:0000313" key="7">
    <source>
        <dbReference type="EMBL" id="RTQ50799.1"/>
    </source>
</evidence>
<dbReference type="InterPro" id="IPR013249">
    <property type="entry name" value="RNA_pol_sigma70_r4_t2"/>
</dbReference>
<name>A0A431U4L4_9BACT</name>
<dbReference type="PANTHER" id="PTHR43133">
    <property type="entry name" value="RNA POLYMERASE ECF-TYPE SIGMA FACTO"/>
    <property type="match status" value="1"/>
</dbReference>
<keyword evidence="2" id="KW-0805">Transcription regulation</keyword>
<feature type="domain" description="RNA polymerase sigma factor 70 region 4 type 2" evidence="6">
    <location>
        <begin position="182"/>
        <end position="234"/>
    </location>
</feature>
<dbReference type="Pfam" id="PF04542">
    <property type="entry name" value="Sigma70_r2"/>
    <property type="match status" value="1"/>
</dbReference>
<dbReference type="InterPro" id="IPR014284">
    <property type="entry name" value="RNA_pol_sigma-70_dom"/>
</dbReference>
<dbReference type="SUPFAM" id="SSF88659">
    <property type="entry name" value="Sigma3 and sigma4 domains of RNA polymerase sigma factors"/>
    <property type="match status" value="1"/>
</dbReference>
<dbReference type="Gene3D" id="1.10.10.10">
    <property type="entry name" value="Winged helix-like DNA-binding domain superfamily/Winged helix DNA-binding domain"/>
    <property type="match status" value="1"/>
</dbReference>
<sequence length="243" mass="27277">MVFHLAGRRVSGERCRSILRDGGLRVKDGLPARGQQDSAIIFGPQPTFAPGGSTFSQSPFPVNLLSVSEELSEEQLLLAGCRAQERAAQYKLYQRYKSAMFSSALRILGSRDLAQDALQESFVDVFRQIDNFRGEATLGSWIKTIVVRASLRILKREQRMEVYDADRHAEPLVAWHDNLTGEALEKAINELPAGYRAVFCLIEVEGYMHREVAEMLGISEGTSKSQLFHAKKLLQVKLHHLYA</sequence>
<dbReference type="EMBL" id="RXOF01000004">
    <property type="protein sequence ID" value="RTQ50799.1"/>
    <property type="molecule type" value="Genomic_DNA"/>
</dbReference>
<protein>
    <submittedName>
        <fullName evidence="7">Sigma-70 family RNA polymerase sigma factor</fullName>
    </submittedName>
</protein>
<organism evidence="7 8">
    <name type="scientific">Hymenobacter gummosus</name>
    <dbReference type="NCBI Taxonomy" id="1776032"/>
    <lineage>
        <taxon>Bacteria</taxon>
        <taxon>Pseudomonadati</taxon>
        <taxon>Bacteroidota</taxon>
        <taxon>Cytophagia</taxon>
        <taxon>Cytophagales</taxon>
        <taxon>Hymenobacteraceae</taxon>
        <taxon>Hymenobacter</taxon>
    </lineage>
</organism>
<evidence type="ECO:0000256" key="4">
    <source>
        <dbReference type="ARBA" id="ARBA00023163"/>
    </source>
</evidence>
<proteinExistence type="inferred from homology"/>
<evidence type="ECO:0000256" key="1">
    <source>
        <dbReference type="ARBA" id="ARBA00010641"/>
    </source>
</evidence>
<comment type="caution">
    <text evidence="7">The sequence shown here is derived from an EMBL/GenBank/DDBJ whole genome shotgun (WGS) entry which is preliminary data.</text>
</comment>
<evidence type="ECO:0000259" key="6">
    <source>
        <dbReference type="Pfam" id="PF08281"/>
    </source>
</evidence>
<dbReference type="AlphaFoldDB" id="A0A431U4L4"/>
<dbReference type="GO" id="GO:0006352">
    <property type="term" value="P:DNA-templated transcription initiation"/>
    <property type="evidence" value="ECO:0007669"/>
    <property type="project" value="InterPro"/>
</dbReference>
<dbReference type="OrthoDB" id="1493925at2"/>